<dbReference type="SUPFAM" id="SSF46934">
    <property type="entry name" value="UBA-like"/>
    <property type="match status" value="1"/>
</dbReference>
<comment type="similarity">
    <text evidence="1 5">Belongs to the EF-Ts family.</text>
</comment>
<organism evidence="7 8">
    <name type="scientific">Estrella lausannensis</name>
    <dbReference type="NCBI Taxonomy" id="483423"/>
    <lineage>
        <taxon>Bacteria</taxon>
        <taxon>Pseudomonadati</taxon>
        <taxon>Chlamydiota</taxon>
        <taxon>Chlamydiia</taxon>
        <taxon>Parachlamydiales</taxon>
        <taxon>Candidatus Criblamydiaceae</taxon>
        <taxon>Estrella</taxon>
    </lineage>
</organism>
<dbReference type="PANTHER" id="PTHR11741">
    <property type="entry name" value="ELONGATION FACTOR TS"/>
    <property type="match status" value="1"/>
</dbReference>
<comment type="subcellular location">
    <subcellularLocation>
        <location evidence="5">Cytoplasm</location>
    </subcellularLocation>
</comment>
<dbReference type="Proteomes" id="UP000220251">
    <property type="component" value="Unassembled WGS sequence"/>
</dbReference>
<dbReference type="SUPFAM" id="SSF54713">
    <property type="entry name" value="Elongation factor Ts (EF-Ts), dimerisation domain"/>
    <property type="match status" value="2"/>
</dbReference>
<dbReference type="RefSeq" id="WP_098038699.1">
    <property type="nucleotide sequence ID" value="NZ_CWGJ01000025.1"/>
</dbReference>
<dbReference type="Gene3D" id="3.30.479.20">
    <property type="entry name" value="Elongation factor Ts, dimerisation domain"/>
    <property type="match status" value="2"/>
</dbReference>
<comment type="function">
    <text evidence="5">Associates with the EF-Tu.GDP complex and induces the exchange of GDP to GTP. It remains bound to the aminoacyl-tRNA.EF-Tu.GTP complex up to the GTP hydrolysis stage on the ribosome.</text>
</comment>
<dbReference type="AlphaFoldDB" id="A0A0H5DQB6"/>
<protein>
    <recommendedName>
        <fullName evidence="2 5">Elongation factor Ts</fullName>
        <shortName evidence="5">EF-Ts</shortName>
    </recommendedName>
</protein>
<dbReference type="InterPro" id="IPR014039">
    <property type="entry name" value="Transl_elong_EFTs/EF1B_dimer"/>
</dbReference>
<evidence type="ECO:0000256" key="4">
    <source>
        <dbReference type="ARBA" id="ARBA00022917"/>
    </source>
</evidence>
<evidence type="ECO:0000256" key="3">
    <source>
        <dbReference type="ARBA" id="ARBA00022768"/>
    </source>
</evidence>
<dbReference type="EMBL" id="CWGJ01000025">
    <property type="protein sequence ID" value="CRX38836.1"/>
    <property type="molecule type" value="Genomic_DNA"/>
</dbReference>
<dbReference type="OrthoDB" id="9808348at2"/>
<evidence type="ECO:0000313" key="7">
    <source>
        <dbReference type="EMBL" id="CRX38836.1"/>
    </source>
</evidence>
<proteinExistence type="inferred from homology"/>
<dbReference type="NCBIfam" id="TIGR00116">
    <property type="entry name" value="tsf"/>
    <property type="match status" value="1"/>
</dbReference>
<dbReference type="InterPro" id="IPR009060">
    <property type="entry name" value="UBA-like_sf"/>
</dbReference>
<keyword evidence="8" id="KW-1185">Reference proteome</keyword>
<gene>
    <name evidence="5 7" type="primary">tsf</name>
    <name evidence="7" type="ORF">ELAC_1506</name>
</gene>
<dbReference type="FunFam" id="1.10.8.10:FF:000001">
    <property type="entry name" value="Elongation factor Ts"/>
    <property type="match status" value="1"/>
</dbReference>
<dbReference type="GO" id="GO:0005737">
    <property type="term" value="C:cytoplasm"/>
    <property type="evidence" value="ECO:0007669"/>
    <property type="project" value="UniProtKB-SubCell"/>
</dbReference>
<feature type="region of interest" description="Involved in Mg(2+) ion dislocation from EF-Tu" evidence="5">
    <location>
        <begin position="81"/>
        <end position="84"/>
    </location>
</feature>
<dbReference type="CDD" id="cd14275">
    <property type="entry name" value="UBA_EF-Ts"/>
    <property type="match status" value="1"/>
</dbReference>
<keyword evidence="4 5" id="KW-0648">Protein biosynthesis</keyword>
<sequence>MANEITIDMIKELRERTGVGMNACKNALVEASGDMDLAITNLRKSGMASAVKKEGRATNEGQIGSFEGSETVALVEVNAETDFVVKNDKFQEFVKSLAEQAAKSNPASLDAFLKEPYSKDQSMTVDEFRAVLVQTIGENIQVRRVQAFPKKGDHSIGIYSHLGGKILVTVEIAGQGEEKLAKDIAMHIAAANPQFLSPASVPQDVLNHEKEIVRSQVPQDKPDAMKEKIVEGKLQAFFKEQCLTEQPYIRDDKMSVAQLVQARGKESGKALAIASFTRWDVGR</sequence>
<dbReference type="GO" id="GO:0003746">
    <property type="term" value="F:translation elongation factor activity"/>
    <property type="evidence" value="ECO:0007669"/>
    <property type="project" value="UniProtKB-UniRule"/>
</dbReference>
<dbReference type="InterPro" id="IPR036402">
    <property type="entry name" value="EF-Ts_dimer_sf"/>
</dbReference>
<name>A0A0H5DQB6_9BACT</name>
<dbReference type="PROSITE" id="PS01126">
    <property type="entry name" value="EF_TS_1"/>
    <property type="match status" value="1"/>
</dbReference>
<dbReference type="Gene3D" id="1.10.286.20">
    <property type="match status" value="1"/>
</dbReference>
<evidence type="ECO:0000259" key="6">
    <source>
        <dbReference type="Pfam" id="PF00889"/>
    </source>
</evidence>
<evidence type="ECO:0000256" key="5">
    <source>
        <dbReference type="HAMAP-Rule" id="MF_00050"/>
    </source>
</evidence>
<keyword evidence="5" id="KW-0963">Cytoplasm</keyword>
<keyword evidence="3 5" id="KW-0251">Elongation factor</keyword>
<reference evidence="8" key="1">
    <citation type="submission" date="2015-06" db="EMBL/GenBank/DDBJ databases">
        <authorList>
            <person name="Bertelli C."/>
        </authorList>
    </citation>
    <scope>NUCLEOTIDE SEQUENCE [LARGE SCALE GENOMIC DNA]</scope>
    <source>
        <strain evidence="8">CRIB-30</strain>
    </source>
</reference>
<evidence type="ECO:0000313" key="8">
    <source>
        <dbReference type="Proteomes" id="UP000220251"/>
    </source>
</evidence>
<dbReference type="InterPro" id="IPR001816">
    <property type="entry name" value="Transl_elong_EFTs/EF1B"/>
</dbReference>
<dbReference type="PANTHER" id="PTHR11741:SF0">
    <property type="entry name" value="ELONGATION FACTOR TS, MITOCHONDRIAL"/>
    <property type="match status" value="1"/>
</dbReference>
<dbReference type="Gene3D" id="1.10.8.10">
    <property type="entry name" value="DNA helicase RuvA subunit, C-terminal domain"/>
    <property type="match status" value="1"/>
</dbReference>
<evidence type="ECO:0000256" key="2">
    <source>
        <dbReference type="ARBA" id="ARBA00016956"/>
    </source>
</evidence>
<evidence type="ECO:0000256" key="1">
    <source>
        <dbReference type="ARBA" id="ARBA00005532"/>
    </source>
</evidence>
<dbReference type="Pfam" id="PF00889">
    <property type="entry name" value="EF_TS"/>
    <property type="match status" value="1"/>
</dbReference>
<dbReference type="HAMAP" id="MF_00050">
    <property type="entry name" value="EF_Ts"/>
    <property type="match status" value="1"/>
</dbReference>
<accession>A0A0H5DQB6</accession>
<dbReference type="InterPro" id="IPR018101">
    <property type="entry name" value="Transl_elong_Ts_CS"/>
</dbReference>
<feature type="domain" description="Translation elongation factor EFTs/EF1B dimerisation" evidence="6">
    <location>
        <begin position="73"/>
        <end position="282"/>
    </location>
</feature>